<dbReference type="Proteomes" id="UP000253318">
    <property type="component" value="Unassembled WGS sequence"/>
</dbReference>
<reference evidence="2 3" key="1">
    <citation type="submission" date="2018-04" db="EMBL/GenBank/DDBJ databases">
        <title>Novel actinobacteria from marine sediment.</title>
        <authorList>
            <person name="Ng Z.Y."/>
            <person name="Tan G.Y.A."/>
        </authorList>
    </citation>
    <scope>NUCLEOTIDE SEQUENCE [LARGE SCALE GENOMIC DNA]</scope>
    <source>
        <strain evidence="2 3">TPS81</strain>
    </source>
</reference>
<dbReference type="PANTHER" id="PTHR43798">
    <property type="entry name" value="MONOACYLGLYCEROL LIPASE"/>
    <property type="match status" value="1"/>
</dbReference>
<evidence type="ECO:0000259" key="1">
    <source>
        <dbReference type="Pfam" id="PF00561"/>
    </source>
</evidence>
<name>A0A368TBD5_9ACTN</name>
<gene>
    <name evidence="2" type="ORF">DEF24_01275</name>
</gene>
<accession>A0A368TBD5</accession>
<feature type="domain" description="AB hydrolase-1" evidence="1">
    <location>
        <begin position="25"/>
        <end position="200"/>
    </location>
</feature>
<protein>
    <submittedName>
        <fullName evidence="2">Alpha/beta hydrolase</fullName>
    </submittedName>
</protein>
<dbReference type="RefSeq" id="WP_114396699.1">
    <property type="nucleotide sequence ID" value="NZ_QEIM01000015.1"/>
</dbReference>
<dbReference type="GO" id="GO:0046464">
    <property type="term" value="P:acylglycerol catabolic process"/>
    <property type="evidence" value="ECO:0007669"/>
    <property type="project" value="TreeGrafter"/>
</dbReference>
<dbReference type="GO" id="GO:0047372">
    <property type="term" value="F:monoacylglycerol lipase activity"/>
    <property type="evidence" value="ECO:0007669"/>
    <property type="project" value="TreeGrafter"/>
</dbReference>
<comment type="caution">
    <text evidence="2">The sequence shown here is derived from an EMBL/GenBank/DDBJ whole genome shotgun (WGS) entry which is preliminary data.</text>
</comment>
<sequence>MRDVLIGSAGVPVAVRDFGGPGRSLLLLHGSGGNLATVAPLAEALRTRHRVVAADLRGHGRSGDGPWEWEEVLADLAAVTEELALDAPAVVGVSLGGMLAALWAQRHPECPGAVSLDGNPTPTRPEQVPGLEAAEAARELDRLDRTFSAMAAAMAEPLSAERLDAARAGQRAMAAHYGIAEEVALEGFERNLVTDGTATFLRPRADTLGQLRAAQQAFDPLPAYLDARCPLLLVLATEDLPEQREFHALYAAYRAGVAEYAAAAAQRNPLLRVAPLAGASHAMAVEQPDRVAEIVTGFLAGAPAEAGPAATRPTKPA</sequence>
<proteinExistence type="predicted"/>
<dbReference type="PANTHER" id="PTHR43798:SF33">
    <property type="entry name" value="HYDROLASE, PUTATIVE (AFU_ORTHOLOGUE AFUA_2G14860)-RELATED"/>
    <property type="match status" value="1"/>
</dbReference>
<dbReference type="Gene3D" id="3.40.50.1820">
    <property type="entry name" value="alpha/beta hydrolase"/>
    <property type="match status" value="1"/>
</dbReference>
<dbReference type="AlphaFoldDB" id="A0A368TBD5"/>
<dbReference type="GO" id="GO:0016020">
    <property type="term" value="C:membrane"/>
    <property type="evidence" value="ECO:0007669"/>
    <property type="project" value="TreeGrafter"/>
</dbReference>
<keyword evidence="3" id="KW-1185">Reference proteome</keyword>
<evidence type="ECO:0000313" key="3">
    <source>
        <dbReference type="Proteomes" id="UP000253318"/>
    </source>
</evidence>
<dbReference type="EMBL" id="QEIN01000005">
    <property type="protein sequence ID" value="RCV62464.1"/>
    <property type="molecule type" value="Genomic_DNA"/>
</dbReference>
<dbReference type="SUPFAM" id="SSF53474">
    <property type="entry name" value="alpha/beta-Hydrolases"/>
    <property type="match status" value="1"/>
</dbReference>
<organism evidence="2 3">
    <name type="scientific">Marinitenerispora sediminis</name>
    <dbReference type="NCBI Taxonomy" id="1931232"/>
    <lineage>
        <taxon>Bacteria</taxon>
        <taxon>Bacillati</taxon>
        <taxon>Actinomycetota</taxon>
        <taxon>Actinomycetes</taxon>
        <taxon>Streptosporangiales</taxon>
        <taxon>Nocardiopsidaceae</taxon>
        <taxon>Marinitenerispora</taxon>
    </lineage>
</organism>
<dbReference type="InterPro" id="IPR050266">
    <property type="entry name" value="AB_hydrolase_sf"/>
</dbReference>
<evidence type="ECO:0000313" key="2">
    <source>
        <dbReference type="EMBL" id="RCV62464.1"/>
    </source>
</evidence>
<dbReference type="InterPro" id="IPR029058">
    <property type="entry name" value="AB_hydrolase_fold"/>
</dbReference>
<dbReference type="OrthoDB" id="63519at2"/>
<keyword evidence="2" id="KW-0378">Hydrolase</keyword>
<dbReference type="InterPro" id="IPR000073">
    <property type="entry name" value="AB_hydrolase_1"/>
</dbReference>
<dbReference type="Pfam" id="PF00561">
    <property type="entry name" value="Abhydrolase_1"/>
    <property type="match status" value="1"/>
</dbReference>